<keyword evidence="1" id="KW-0560">Oxidoreductase</keyword>
<dbReference type="PANTHER" id="PTHR35176">
    <property type="entry name" value="HEME OXYGENASE HI_0854-RELATED"/>
    <property type="match status" value="1"/>
</dbReference>
<dbReference type="NCBIfam" id="TIGR03618">
    <property type="entry name" value="Rv1155_F420"/>
    <property type="match status" value="1"/>
</dbReference>
<proteinExistence type="predicted"/>
<gene>
    <name evidence="3" type="ORF">CTE05_25050</name>
</gene>
<dbReference type="OrthoDB" id="162914at2"/>
<dbReference type="Gene3D" id="2.30.110.10">
    <property type="entry name" value="Electron Transport, Fmn-binding Protein, Chain A"/>
    <property type="match status" value="1"/>
</dbReference>
<evidence type="ECO:0000256" key="1">
    <source>
        <dbReference type="ARBA" id="ARBA00023002"/>
    </source>
</evidence>
<dbReference type="InterPro" id="IPR012349">
    <property type="entry name" value="Split_barrel_FMN-bd"/>
</dbReference>
<keyword evidence="4" id="KW-1185">Reference proteome</keyword>
<evidence type="ECO:0000259" key="2">
    <source>
        <dbReference type="Pfam" id="PF01243"/>
    </source>
</evidence>
<name>A0A511JLU1_9CELL</name>
<dbReference type="EMBL" id="BJWH01000012">
    <property type="protein sequence ID" value="GEL98958.1"/>
    <property type="molecule type" value="Genomic_DNA"/>
</dbReference>
<protein>
    <submittedName>
        <fullName evidence="3">PPOX class F420-dependent enzyme</fullName>
    </submittedName>
</protein>
<reference evidence="3 4" key="1">
    <citation type="submission" date="2019-07" db="EMBL/GenBank/DDBJ databases">
        <title>Whole genome shotgun sequence of Cellulomonas terrae NBRC 100819.</title>
        <authorList>
            <person name="Hosoyama A."/>
            <person name="Uohara A."/>
            <person name="Ohji S."/>
            <person name="Ichikawa N."/>
        </authorList>
    </citation>
    <scope>NUCLEOTIDE SEQUENCE [LARGE SCALE GENOMIC DNA]</scope>
    <source>
        <strain evidence="3 4">NBRC 100819</strain>
    </source>
</reference>
<dbReference type="RefSeq" id="WP_146846583.1">
    <property type="nucleotide sequence ID" value="NZ_BJWH01000012.1"/>
</dbReference>
<dbReference type="PANTHER" id="PTHR35176:SF6">
    <property type="entry name" value="HEME OXYGENASE HI_0854-RELATED"/>
    <property type="match status" value="1"/>
</dbReference>
<evidence type="ECO:0000313" key="4">
    <source>
        <dbReference type="Proteomes" id="UP000321049"/>
    </source>
</evidence>
<dbReference type="InterPro" id="IPR011576">
    <property type="entry name" value="Pyridox_Oxase_N"/>
</dbReference>
<dbReference type="InterPro" id="IPR052019">
    <property type="entry name" value="F420H2_bilvrd_red/Heme_oxyg"/>
</dbReference>
<dbReference type="InterPro" id="IPR019920">
    <property type="entry name" value="F420-binding_dom_put"/>
</dbReference>
<accession>A0A511JLU1</accession>
<dbReference type="Proteomes" id="UP000321049">
    <property type="component" value="Unassembled WGS sequence"/>
</dbReference>
<dbReference type="SUPFAM" id="SSF50475">
    <property type="entry name" value="FMN-binding split barrel"/>
    <property type="match status" value="1"/>
</dbReference>
<evidence type="ECO:0000313" key="3">
    <source>
        <dbReference type="EMBL" id="GEL98958.1"/>
    </source>
</evidence>
<dbReference type="GO" id="GO:0016627">
    <property type="term" value="F:oxidoreductase activity, acting on the CH-CH group of donors"/>
    <property type="evidence" value="ECO:0007669"/>
    <property type="project" value="TreeGrafter"/>
</dbReference>
<feature type="domain" description="Pyridoxamine 5'-phosphate oxidase N-terminal" evidence="2">
    <location>
        <begin position="8"/>
        <end position="126"/>
    </location>
</feature>
<dbReference type="GO" id="GO:0005829">
    <property type="term" value="C:cytosol"/>
    <property type="evidence" value="ECO:0007669"/>
    <property type="project" value="TreeGrafter"/>
</dbReference>
<organism evidence="3 4">
    <name type="scientific">Cellulomonas terrae</name>
    <dbReference type="NCBI Taxonomy" id="311234"/>
    <lineage>
        <taxon>Bacteria</taxon>
        <taxon>Bacillati</taxon>
        <taxon>Actinomycetota</taxon>
        <taxon>Actinomycetes</taxon>
        <taxon>Micrococcales</taxon>
        <taxon>Cellulomonadaceae</taxon>
        <taxon>Cellulomonas</taxon>
    </lineage>
</organism>
<dbReference type="GO" id="GO:0070967">
    <property type="term" value="F:coenzyme F420 binding"/>
    <property type="evidence" value="ECO:0007669"/>
    <property type="project" value="TreeGrafter"/>
</dbReference>
<dbReference type="AlphaFoldDB" id="A0A511JLU1"/>
<dbReference type="Pfam" id="PF01243">
    <property type="entry name" value="PNPOx_N"/>
    <property type="match status" value="1"/>
</dbReference>
<sequence length="130" mass="14776">MAHTELPASHADLLERPLFAHLATVAPDGSPHSSVMWFVWDGEVLRFTHTSTRQKFKNLQNEPRVAISIHDPENPYRSLEVRGAVVETVPDDEVASFYKSLQTRYGQDYEITDAPKRVILTVRPTTFVTK</sequence>
<comment type="caution">
    <text evidence="3">The sequence shown here is derived from an EMBL/GenBank/DDBJ whole genome shotgun (WGS) entry which is preliminary data.</text>
</comment>